<feature type="region of interest" description="Disordered" evidence="1">
    <location>
        <begin position="910"/>
        <end position="935"/>
    </location>
</feature>
<proteinExistence type="predicted"/>
<dbReference type="CDD" id="cd00081">
    <property type="entry name" value="Hint"/>
    <property type="match status" value="1"/>
</dbReference>
<reference evidence="3 4" key="1">
    <citation type="submission" date="2016-10" db="EMBL/GenBank/DDBJ databases">
        <authorList>
            <person name="de Groot N.N."/>
        </authorList>
    </citation>
    <scope>NUCLEOTIDE SEQUENCE [LARGE SCALE GENOMIC DNA]</scope>
    <source>
        <strain evidence="3 4">DSM 43019</strain>
    </source>
</reference>
<evidence type="ECO:0000313" key="4">
    <source>
        <dbReference type="Proteomes" id="UP000199645"/>
    </source>
</evidence>
<feature type="compositionally biased region" description="Low complexity" evidence="1">
    <location>
        <begin position="473"/>
        <end position="485"/>
    </location>
</feature>
<name>A0A1I2F4D6_9ACTN</name>
<dbReference type="Pfam" id="PF03752">
    <property type="entry name" value="ALF"/>
    <property type="match status" value="5"/>
</dbReference>
<evidence type="ECO:0000256" key="1">
    <source>
        <dbReference type="SAM" id="MobiDB-lite"/>
    </source>
</evidence>
<dbReference type="Gene3D" id="2.170.16.10">
    <property type="entry name" value="Hedgehog/Intein (Hint) domain"/>
    <property type="match status" value="1"/>
</dbReference>
<dbReference type="Pfam" id="PF07591">
    <property type="entry name" value="PT-HINT"/>
    <property type="match status" value="1"/>
</dbReference>
<feature type="region of interest" description="Disordered" evidence="1">
    <location>
        <begin position="456"/>
        <end position="485"/>
    </location>
</feature>
<dbReference type="Proteomes" id="UP000199645">
    <property type="component" value="Unassembled WGS sequence"/>
</dbReference>
<evidence type="ECO:0000313" key="3">
    <source>
        <dbReference type="EMBL" id="SFF00035.1"/>
    </source>
</evidence>
<evidence type="ECO:0000259" key="2">
    <source>
        <dbReference type="SMART" id="SM00306"/>
    </source>
</evidence>
<feature type="domain" description="Hint" evidence="2">
    <location>
        <begin position="1195"/>
        <end position="1296"/>
    </location>
</feature>
<sequence>MTETAQSHRLRRRTPRWGTTRVSPLDRWSYRAGVAFATVLTIGVSFLAPPAAAHAADPVRDPGLDRANVLKVWQAAGPMVQAAAEQALLGGDAEIEAFVTVGWQEPQKLDQQAAVQQMMAQGGPTVRAFAQQALDAADPNAVKTFLESGWVSAQNTDLRLRVNQMMAAGGPSVRAAAQKALDAKTPEAGSEDSDYSEDSVSSPLKNFVATGWQGAFETDQRMRVNQIMAAGGPKVKDAAQAALDAHNVDAYTEFIGSGWALATARDQEAATIADLTGSAIAAAERATQRADAAKEAAERTAAATAGAKAAAKTAADLAASAHGDAKLAAKAARQAATAATRAAGAAREAIGAANAASDAARSAAAAASRAAAAATRAGDAAADAYQAASAAVSKAGDAKTARTAAEKARNTAVDASTAAKAAGDAGNAAKFAAQQATDAANGAAVEATNAANAADRAADASGDASAEARRAHQQAAVARANASRSQKAAQASTRFANVAADAAATSAKAASAAAGKATAAATAAEKAADRAADAGVDANLATQHANAATDAANQAVAAVTTAQQVYEAAREADNARIQQIGEQADQAAVAAKDAFITMAAQNSAAMEEVAKRSAATNQLIAEVNAPDTPQATVLADTRRIALDLAVSGGPWTKQAAIAALGAGDNLAINFVRVQLPLAAAQDNRDKLAAIADADMGTGSTAMKAAAAKALAGSDNDVAAFLRTGAYPLQLTELRRKVNQAMAAAVSAGNQTVVDLAQIALDDGSLSAMTAFLNKGQDAALATDERMKVNRILAAAGENTKLQVLAQAALDGPRAMQHQFLTLDQYTAAQDDEAAAQHAAEMAALISHAQQIVQLGVQKANTAQKLAATARGDAKAAGVYAQQANTAAGNAASEALKAQASAQKAQASADRAAASAKSARDAAQRAAASAHDAERSAMWADQSARRAAASARSAQADANRAHNAAVAAGKDAQAAVNAANEAINAANAKATAEQEAARNKMREQCRAYLQDGVPNGKDSYNKCLDMVAMTDEQRAALAARNAASCQTLFPNHDSNEFNNCLQSTLDPAFDTDQAMIVKQMQDADKHWWDDPWKVAAVVVVGVAVVGCALIPPCAGFLAVGLELATAFIAPEMIGVTAAIGGTEALLIGGGAAAGLGMGAYLQTRVLGSRAWTSAVSESRIGNMFKGEGKLPSCLTHNSFSAGTAVLMADGTSKPIADIQLNDRVLSTDPTTGKSLDKPVTELFVNSDTDLTDLTIQESSGESATLHTTTHHPFWNTDTGTWTDAGALTPGTNLHTPEGHQAQVTAANTFTGRQTMHNLSIADLHTYYVLAGKTPVLVHNCDTVYENLALGLRKRGLREFADEKEYTHFLDDTMEDALANVRDIANNHPKTEIHVRLDGFTMSNGRANATPAELFEDAYLQGGGNNWFTTQREMNILGRAVRLGNRDWSTIKFTLGTEDVTFPRPAYLGG</sequence>
<dbReference type="PANTHER" id="PTHR23242:SF9">
    <property type="entry name" value="TRANSCRIPTION FACTOR HOXA13"/>
    <property type="match status" value="1"/>
</dbReference>
<dbReference type="EMBL" id="FONV01000005">
    <property type="protein sequence ID" value="SFF00035.1"/>
    <property type="molecule type" value="Genomic_DNA"/>
</dbReference>
<keyword evidence="4" id="KW-1185">Reference proteome</keyword>
<dbReference type="SUPFAM" id="SSF51294">
    <property type="entry name" value="Hedgehog/intein (Hint) domain"/>
    <property type="match status" value="1"/>
</dbReference>
<feature type="compositionally biased region" description="Low complexity" evidence="1">
    <location>
        <begin position="923"/>
        <end position="935"/>
    </location>
</feature>
<dbReference type="PANTHER" id="PTHR23242">
    <property type="entry name" value="TRANSCRIPTION FACTOR HOXA13"/>
    <property type="match status" value="1"/>
</dbReference>
<feature type="region of interest" description="Disordered" evidence="1">
    <location>
        <begin position="178"/>
        <end position="201"/>
    </location>
</feature>
<organism evidence="3 4">
    <name type="scientific">Actinoplanes philippinensis</name>
    <dbReference type="NCBI Taxonomy" id="35752"/>
    <lineage>
        <taxon>Bacteria</taxon>
        <taxon>Bacillati</taxon>
        <taxon>Actinomycetota</taxon>
        <taxon>Actinomycetes</taxon>
        <taxon>Micromonosporales</taxon>
        <taxon>Micromonosporaceae</taxon>
        <taxon>Actinoplanes</taxon>
    </lineage>
</organism>
<dbReference type="STRING" id="35752.SAMN05421541_10597"/>
<protein>
    <recommendedName>
        <fullName evidence="2">Hint domain-containing protein</fullName>
    </recommendedName>
</protein>
<dbReference type="InterPro" id="IPR005506">
    <property type="entry name" value="DUF312_ALF"/>
</dbReference>
<feature type="compositionally biased region" description="Low complexity" evidence="1">
    <location>
        <begin position="456"/>
        <end position="465"/>
    </location>
</feature>
<accession>A0A1I2F4D6</accession>
<dbReference type="SMART" id="SM00306">
    <property type="entry name" value="HintN"/>
    <property type="match status" value="1"/>
</dbReference>
<gene>
    <name evidence="3" type="ORF">SAMN05421541_10597</name>
</gene>
<dbReference type="InterPro" id="IPR036844">
    <property type="entry name" value="Hint_dom_sf"/>
</dbReference>
<dbReference type="InterPro" id="IPR003587">
    <property type="entry name" value="Hint_dom_N"/>
</dbReference>